<dbReference type="InterPro" id="IPR043519">
    <property type="entry name" value="NT_sf"/>
</dbReference>
<accession>A0ABW5YEA4</accession>
<evidence type="ECO:0000313" key="3">
    <source>
        <dbReference type="Proteomes" id="UP001597557"/>
    </source>
</evidence>
<evidence type="ECO:0000259" key="1">
    <source>
        <dbReference type="SMART" id="SM00954"/>
    </source>
</evidence>
<sequence length="361" mass="42048">MSNPKPKIEDKFNKEEAVQWYANNRGLYKKLSVKIHNIISEVIEESPIIVHAITNRTKEVESFKNKIDDPKYIDPIKQITDLSGLRIIVYVEDDLKPICEILENTFHIDASNSLDKSEELGTDKVGYRSIHYIAYIKEERLDLPEYKKFKDLKFEIQVRTILQHAWAEIEHDKNYKFNGVLPPEIKRRFKILAGSLELMDREFNSISKEIDIISQKVSLTDKKDDLKKVEINSTTLKSFLNTQLKELIKNGMVEASFNGKDAELIKELHQFGIKTLNDLQEIIPKDLKQNIAASYESRGYTLLGITRHIMIIKNADLYFTKCWNKKSWARFRYESAILLRKYIDLDRIISKYGVGIGPIAY</sequence>
<comment type="caution">
    <text evidence="2">The sequence shown here is derived from an EMBL/GenBank/DDBJ whole genome shotgun (WGS) entry which is preliminary data.</text>
</comment>
<organism evidence="2 3">
    <name type="scientific">Mucilaginibacter ximonensis</name>
    <dbReference type="NCBI Taxonomy" id="538021"/>
    <lineage>
        <taxon>Bacteria</taxon>
        <taxon>Pseudomonadati</taxon>
        <taxon>Bacteroidota</taxon>
        <taxon>Sphingobacteriia</taxon>
        <taxon>Sphingobacteriales</taxon>
        <taxon>Sphingobacteriaceae</taxon>
        <taxon>Mucilaginibacter</taxon>
    </lineage>
</organism>
<dbReference type="Proteomes" id="UP001597557">
    <property type="component" value="Unassembled WGS sequence"/>
</dbReference>
<dbReference type="EMBL" id="JBHUPD010000003">
    <property type="protein sequence ID" value="MFD2873641.1"/>
    <property type="molecule type" value="Genomic_DNA"/>
</dbReference>
<dbReference type="Pfam" id="PF04607">
    <property type="entry name" value="RelA_SpoT"/>
    <property type="match status" value="1"/>
</dbReference>
<reference evidence="3" key="1">
    <citation type="journal article" date="2019" name="Int. J. Syst. Evol. Microbiol.">
        <title>The Global Catalogue of Microorganisms (GCM) 10K type strain sequencing project: providing services to taxonomists for standard genome sequencing and annotation.</title>
        <authorList>
            <consortium name="The Broad Institute Genomics Platform"/>
            <consortium name="The Broad Institute Genome Sequencing Center for Infectious Disease"/>
            <person name="Wu L."/>
            <person name="Ma J."/>
        </authorList>
    </citation>
    <scope>NUCLEOTIDE SEQUENCE [LARGE SCALE GENOMIC DNA]</scope>
    <source>
        <strain evidence="3">KCTC 22437</strain>
    </source>
</reference>
<dbReference type="CDD" id="cd05399">
    <property type="entry name" value="NT_Rel-Spo_like"/>
    <property type="match status" value="1"/>
</dbReference>
<proteinExistence type="predicted"/>
<dbReference type="Gene3D" id="1.10.287.860">
    <property type="entry name" value="Nucleotidyltransferase"/>
    <property type="match status" value="1"/>
</dbReference>
<dbReference type="SMART" id="SM00954">
    <property type="entry name" value="RelA_SpoT"/>
    <property type="match status" value="1"/>
</dbReference>
<gene>
    <name evidence="2" type="ORF">ACFS5N_14240</name>
</gene>
<dbReference type="Gene3D" id="3.30.460.10">
    <property type="entry name" value="Beta Polymerase, domain 2"/>
    <property type="match status" value="1"/>
</dbReference>
<evidence type="ECO:0000313" key="2">
    <source>
        <dbReference type="EMBL" id="MFD2873641.1"/>
    </source>
</evidence>
<dbReference type="SUPFAM" id="SSF81301">
    <property type="entry name" value="Nucleotidyltransferase"/>
    <property type="match status" value="1"/>
</dbReference>
<protein>
    <submittedName>
        <fullName evidence="2">GTP pyrophosphokinase family protein</fullName>
    </submittedName>
</protein>
<feature type="domain" description="RelA/SpoT" evidence="1">
    <location>
        <begin position="55"/>
        <end position="181"/>
    </location>
</feature>
<name>A0ABW5YEA4_9SPHI</name>
<dbReference type="RefSeq" id="WP_377186792.1">
    <property type="nucleotide sequence ID" value="NZ_JBHUPD010000003.1"/>
</dbReference>
<dbReference type="InterPro" id="IPR007685">
    <property type="entry name" value="RelA_SpoT"/>
</dbReference>
<keyword evidence="3" id="KW-1185">Reference proteome</keyword>
<dbReference type="PANTHER" id="PTHR41773:SF1">
    <property type="entry name" value="RELA_SPOT DOMAIN-CONTAINING PROTEIN"/>
    <property type="match status" value="1"/>
</dbReference>
<dbReference type="PANTHER" id="PTHR41773">
    <property type="entry name" value="GTP PYROPHOSPHATASE-RELATED"/>
    <property type="match status" value="1"/>
</dbReference>